<name>A0A1M5HVC4_9BACT</name>
<dbReference type="InterPro" id="IPR019257">
    <property type="entry name" value="MeTrfase_dom"/>
</dbReference>
<feature type="domain" description="Histidine-specific methyltransferase SAM-dependent" evidence="3">
    <location>
        <begin position="14"/>
        <end position="312"/>
    </location>
</feature>
<accession>A0A1M5HVC4</accession>
<dbReference type="Gene3D" id="3.40.50.150">
    <property type="entry name" value="Vaccinia Virus protein VP39"/>
    <property type="match status" value="1"/>
</dbReference>
<proteinExistence type="predicted"/>
<dbReference type="RefSeq" id="WP_073067109.1">
    <property type="nucleotide sequence ID" value="NZ_FQUS01000021.1"/>
</dbReference>
<evidence type="ECO:0000256" key="2">
    <source>
        <dbReference type="ARBA" id="ARBA00022679"/>
    </source>
</evidence>
<reference evidence="4 5" key="1">
    <citation type="submission" date="2016-11" db="EMBL/GenBank/DDBJ databases">
        <authorList>
            <person name="Jaros S."/>
            <person name="Januszkiewicz K."/>
            <person name="Wedrychowicz H."/>
        </authorList>
    </citation>
    <scope>NUCLEOTIDE SEQUENCE [LARGE SCALE GENOMIC DNA]</scope>
    <source>
        <strain evidence="4 5">DSM 21986</strain>
    </source>
</reference>
<keyword evidence="5" id="KW-1185">Reference proteome</keyword>
<dbReference type="GO" id="GO:0008168">
    <property type="term" value="F:methyltransferase activity"/>
    <property type="evidence" value="ECO:0007669"/>
    <property type="project" value="UniProtKB-KW"/>
</dbReference>
<evidence type="ECO:0000313" key="5">
    <source>
        <dbReference type="Proteomes" id="UP000184041"/>
    </source>
</evidence>
<organism evidence="4 5">
    <name type="scientific">Fodinibius roseus</name>
    <dbReference type="NCBI Taxonomy" id="1194090"/>
    <lineage>
        <taxon>Bacteria</taxon>
        <taxon>Pseudomonadati</taxon>
        <taxon>Balneolota</taxon>
        <taxon>Balneolia</taxon>
        <taxon>Balneolales</taxon>
        <taxon>Balneolaceae</taxon>
        <taxon>Fodinibius</taxon>
    </lineage>
</organism>
<dbReference type="AlphaFoldDB" id="A0A1M5HVC4"/>
<gene>
    <name evidence="4" type="ORF">SAMN05443144_12133</name>
</gene>
<dbReference type="Pfam" id="PF10017">
    <property type="entry name" value="Methyltransf_33"/>
    <property type="match status" value="1"/>
</dbReference>
<dbReference type="InterPro" id="IPR029063">
    <property type="entry name" value="SAM-dependent_MTases_sf"/>
</dbReference>
<dbReference type="InterPro" id="IPR035094">
    <property type="entry name" value="EgtD"/>
</dbReference>
<dbReference type="PANTHER" id="PTHR43397:SF1">
    <property type="entry name" value="ERGOTHIONEINE BIOSYNTHESIS PROTEIN 1"/>
    <property type="match status" value="1"/>
</dbReference>
<dbReference type="InterPro" id="IPR017804">
    <property type="entry name" value="MeTrfase_EgtD-like"/>
</dbReference>
<evidence type="ECO:0000259" key="3">
    <source>
        <dbReference type="Pfam" id="PF10017"/>
    </source>
</evidence>
<keyword evidence="2 4" id="KW-0808">Transferase</keyword>
<dbReference type="SUPFAM" id="SSF53335">
    <property type="entry name" value="S-adenosyl-L-methionine-dependent methyltransferases"/>
    <property type="match status" value="1"/>
</dbReference>
<dbReference type="GO" id="GO:0032259">
    <property type="term" value="P:methylation"/>
    <property type="evidence" value="ECO:0007669"/>
    <property type="project" value="UniProtKB-KW"/>
</dbReference>
<dbReference type="NCBIfam" id="TIGR03438">
    <property type="entry name" value="egtD_ergothio"/>
    <property type="match status" value="1"/>
</dbReference>
<dbReference type="Proteomes" id="UP000184041">
    <property type="component" value="Unassembled WGS sequence"/>
</dbReference>
<sequence>MENQVKECHPTMLEEVLDGLRKPQKKLPSKYFYDERGSQLFEQITRLDEYYPTRTEVAIMRENMPEIIRQIGRDVVLVELGSGSSEKTKLLLDHLPHVTAYIPVEISEKFLSSVVEHLRKKYPDLSINPVYTDYTRPFQVPDIEQPYDHFVVFYPGSTIGNFHPRQARQFLATISTMLEPGGGMLIGVDLKKDNEVLERAYNDKQGLTARFNKNILRHINRELDADFSLDKFRHCATYNEGKGRIEMHLVSKTDQEVTVAGEQFHFIRDESIHTENSYKYALKEFEELVSDWFTVENVWTDQHNYFSLQYLQNNIS</sequence>
<evidence type="ECO:0000313" key="4">
    <source>
        <dbReference type="EMBL" id="SHG19921.1"/>
    </source>
</evidence>
<dbReference type="EMBL" id="FQUS01000021">
    <property type="protein sequence ID" value="SHG19921.1"/>
    <property type="molecule type" value="Genomic_DNA"/>
</dbReference>
<keyword evidence="1 4" id="KW-0489">Methyltransferase</keyword>
<dbReference type="PIRSF" id="PIRSF018005">
    <property type="entry name" value="UCP018005"/>
    <property type="match status" value="1"/>
</dbReference>
<evidence type="ECO:0000256" key="1">
    <source>
        <dbReference type="ARBA" id="ARBA00022603"/>
    </source>
</evidence>
<protein>
    <submittedName>
        <fullName evidence="4">Dimethylhistidine N-methyltransferase</fullName>
    </submittedName>
</protein>
<dbReference type="PANTHER" id="PTHR43397">
    <property type="entry name" value="ERGOTHIONEINE BIOSYNTHESIS PROTEIN 1"/>
    <property type="match status" value="1"/>
</dbReference>
<dbReference type="InterPro" id="IPR051128">
    <property type="entry name" value="EgtD_Methyltrsf_superfamily"/>
</dbReference>
<dbReference type="STRING" id="1194090.SAMN05443144_12133"/>